<accession>A0A317F8F0</accession>
<dbReference type="Proteomes" id="UP000245765">
    <property type="component" value="Unassembled WGS sequence"/>
</dbReference>
<reference evidence="2" key="1">
    <citation type="submission" date="2018-05" db="EMBL/GenBank/DDBJ databases">
        <authorList>
            <person name="Du Z."/>
            <person name="Wang X."/>
        </authorList>
    </citation>
    <scope>NUCLEOTIDE SEQUENCE [LARGE SCALE GENOMIC DNA]</scope>
    <source>
        <strain evidence="2">CQN31</strain>
    </source>
</reference>
<protein>
    <submittedName>
        <fullName evidence="1">Uncharacterized protein</fullName>
    </submittedName>
</protein>
<organism evidence="1 2">
    <name type="scientific">Falsiroseomonas bella</name>
    <dbReference type="NCBI Taxonomy" id="2184016"/>
    <lineage>
        <taxon>Bacteria</taxon>
        <taxon>Pseudomonadati</taxon>
        <taxon>Pseudomonadota</taxon>
        <taxon>Alphaproteobacteria</taxon>
        <taxon>Acetobacterales</taxon>
        <taxon>Roseomonadaceae</taxon>
        <taxon>Falsiroseomonas</taxon>
    </lineage>
</organism>
<evidence type="ECO:0000313" key="1">
    <source>
        <dbReference type="EMBL" id="PWS34297.1"/>
    </source>
</evidence>
<proteinExistence type="predicted"/>
<keyword evidence="2" id="KW-1185">Reference proteome</keyword>
<name>A0A317F8F0_9PROT</name>
<evidence type="ECO:0000313" key="2">
    <source>
        <dbReference type="Proteomes" id="UP000245765"/>
    </source>
</evidence>
<dbReference type="EMBL" id="QGNA01000007">
    <property type="protein sequence ID" value="PWS34297.1"/>
    <property type="molecule type" value="Genomic_DNA"/>
</dbReference>
<sequence length="59" mass="6257">MSGGRESALPLAQIGIIGFDGQIGLEALSEHARLRTRTSVNQAMPPSIVRSATAEMYAE</sequence>
<dbReference type="AlphaFoldDB" id="A0A317F8F0"/>
<gene>
    <name evidence="1" type="ORF">DFH01_25050</name>
</gene>
<comment type="caution">
    <text evidence="1">The sequence shown here is derived from an EMBL/GenBank/DDBJ whole genome shotgun (WGS) entry which is preliminary data.</text>
</comment>